<sequence length="97" mass="10653">MLFSPPPFPEASIAGRSRALTLRDLLRTEIPLSLRIDRVEHCCESNLQPARHTQARHFNALPADRLGPAAFSNGPGPRPVHSHYWKSWFAASAAAAA</sequence>
<gene>
    <name evidence="1" type="ORF">NTJ_02812</name>
</gene>
<evidence type="ECO:0000313" key="2">
    <source>
        <dbReference type="Proteomes" id="UP001307889"/>
    </source>
</evidence>
<organism evidence="1 2">
    <name type="scientific">Nesidiocoris tenuis</name>
    <dbReference type="NCBI Taxonomy" id="355587"/>
    <lineage>
        <taxon>Eukaryota</taxon>
        <taxon>Metazoa</taxon>
        <taxon>Ecdysozoa</taxon>
        <taxon>Arthropoda</taxon>
        <taxon>Hexapoda</taxon>
        <taxon>Insecta</taxon>
        <taxon>Pterygota</taxon>
        <taxon>Neoptera</taxon>
        <taxon>Paraneoptera</taxon>
        <taxon>Hemiptera</taxon>
        <taxon>Heteroptera</taxon>
        <taxon>Panheteroptera</taxon>
        <taxon>Cimicomorpha</taxon>
        <taxon>Miridae</taxon>
        <taxon>Dicyphina</taxon>
        <taxon>Nesidiocoris</taxon>
    </lineage>
</organism>
<name>A0ABN7AF50_9HEMI</name>
<dbReference type="EMBL" id="AP028910">
    <property type="protein sequence ID" value="BES90004.1"/>
    <property type="molecule type" value="Genomic_DNA"/>
</dbReference>
<accession>A0ABN7AF50</accession>
<reference evidence="1 2" key="1">
    <citation type="submission" date="2023-09" db="EMBL/GenBank/DDBJ databases">
        <title>Nesidiocoris tenuis whole genome shotgun sequence.</title>
        <authorList>
            <person name="Shibata T."/>
            <person name="Shimoda M."/>
            <person name="Kobayashi T."/>
            <person name="Uehara T."/>
        </authorList>
    </citation>
    <scope>NUCLEOTIDE SEQUENCE [LARGE SCALE GENOMIC DNA]</scope>
    <source>
        <strain evidence="1 2">Japan</strain>
    </source>
</reference>
<keyword evidence="2" id="KW-1185">Reference proteome</keyword>
<proteinExistence type="predicted"/>
<evidence type="ECO:0000313" key="1">
    <source>
        <dbReference type="EMBL" id="BES90004.1"/>
    </source>
</evidence>
<protein>
    <submittedName>
        <fullName evidence="1">Uncharacterized protein</fullName>
    </submittedName>
</protein>
<dbReference type="Proteomes" id="UP001307889">
    <property type="component" value="Chromosome 2"/>
</dbReference>